<evidence type="ECO:0000256" key="5">
    <source>
        <dbReference type="ARBA" id="ARBA00022723"/>
    </source>
</evidence>
<dbReference type="GO" id="GO:0140825">
    <property type="term" value="F:lactoperoxidase activity"/>
    <property type="evidence" value="ECO:0007669"/>
    <property type="project" value="UniProtKB-EC"/>
</dbReference>
<feature type="binding site" evidence="13">
    <location>
        <position position="87"/>
    </location>
    <ligand>
        <name>Ca(2+)</name>
        <dbReference type="ChEBI" id="CHEBI:29108"/>
        <label>1</label>
    </ligand>
</feature>
<keyword evidence="6 13" id="KW-0106">Calcium</keyword>
<accession>A0A0K9PCK0</accession>
<feature type="domain" description="Plant heme peroxidase family profile" evidence="17">
    <location>
        <begin position="45"/>
        <end position="338"/>
    </location>
</feature>
<dbReference type="InterPro" id="IPR002016">
    <property type="entry name" value="Haem_peroxidase"/>
</dbReference>
<evidence type="ECO:0000256" key="14">
    <source>
        <dbReference type="PIRSR" id="PIRSR600823-4"/>
    </source>
</evidence>
<dbReference type="CDD" id="cd00693">
    <property type="entry name" value="secretory_peroxidase"/>
    <property type="match status" value="1"/>
</dbReference>
<evidence type="ECO:0000256" key="4">
    <source>
        <dbReference type="ARBA" id="ARBA00022617"/>
    </source>
</evidence>
<dbReference type="InterPro" id="IPR000823">
    <property type="entry name" value="Peroxidase_pln"/>
</dbReference>
<dbReference type="Gene3D" id="1.10.520.10">
    <property type="match status" value="1"/>
</dbReference>
<feature type="binding site" evidence="13">
    <location>
        <position position="90"/>
    </location>
    <ligand>
        <name>Ca(2+)</name>
        <dbReference type="ChEBI" id="CHEBI:29108"/>
        <label>1</label>
    </ligand>
</feature>
<dbReference type="PROSITE" id="PS50873">
    <property type="entry name" value="PEROXIDASE_4"/>
    <property type="match status" value="1"/>
</dbReference>
<comment type="subcellular location">
    <subcellularLocation>
        <location evidence="16">Secreted</location>
    </subcellularLocation>
</comment>
<keyword evidence="8 13" id="KW-0408">Iron</keyword>
<keyword evidence="16" id="KW-0964">Secreted</keyword>
<comment type="cofactor">
    <cofactor evidence="13 16">
        <name>heme b</name>
        <dbReference type="ChEBI" id="CHEBI:60344"/>
    </cofactor>
    <text evidence="13 16">Binds 1 heme b (iron(II)-protoporphyrin IX) group per subunit.</text>
</comment>
<evidence type="ECO:0000256" key="11">
    <source>
        <dbReference type="ARBA" id="ARBA00023324"/>
    </source>
</evidence>
<feature type="binding site" evidence="13">
    <location>
        <position position="260"/>
    </location>
    <ligand>
        <name>Ca(2+)</name>
        <dbReference type="ChEBI" id="CHEBI:29108"/>
        <label>2</label>
    </ligand>
</feature>
<dbReference type="PANTHER" id="PTHR31517:SF17">
    <property type="entry name" value="PEROXIDASE 6"/>
    <property type="match status" value="1"/>
</dbReference>
<feature type="disulfide bond" evidence="15">
    <location>
        <begin position="137"/>
        <end position="334"/>
    </location>
</feature>
<evidence type="ECO:0000256" key="8">
    <source>
        <dbReference type="ARBA" id="ARBA00023004"/>
    </source>
</evidence>
<evidence type="ECO:0000256" key="12">
    <source>
        <dbReference type="PIRSR" id="PIRSR600823-2"/>
    </source>
</evidence>
<evidence type="ECO:0000313" key="19">
    <source>
        <dbReference type="Proteomes" id="UP000036987"/>
    </source>
</evidence>
<comment type="caution">
    <text evidence="18">The sequence shown here is derived from an EMBL/GenBank/DDBJ whole genome shotgun (WGS) entry which is preliminary data.</text>
</comment>
<dbReference type="PANTHER" id="PTHR31517">
    <property type="match status" value="1"/>
</dbReference>
<protein>
    <recommendedName>
        <fullName evidence="16">Peroxidase</fullName>
        <ecNumber evidence="16">1.11.1.7</ecNumber>
    </recommendedName>
</protein>
<evidence type="ECO:0000256" key="15">
    <source>
        <dbReference type="PIRSR" id="PIRSR600823-5"/>
    </source>
</evidence>
<feature type="binding site" evidence="13">
    <location>
        <position position="265"/>
    </location>
    <ligand>
        <name>Ca(2+)</name>
        <dbReference type="ChEBI" id="CHEBI:29108"/>
        <label>2</label>
    </ligand>
</feature>
<keyword evidence="3 16" id="KW-0575">Peroxidase</keyword>
<dbReference type="GO" id="GO:0006979">
    <property type="term" value="P:response to oxidative stress"/>
    <property type="evidence" value="ECO:0007669"/>
    <property type="project" value="UniProtKB-UniRule"/>
</dbReference>
<keyword evidence="11 16" id="KW-0376">Hydrogen peroxide</keyword>
<keyword evidence="19" id="KW-1185">Reference proteome</keyword>
<evidence type="ECO:0000256" key="3">
    <source>
        <dbReference type="ARBA" id="ARBA00022559"/>
    </source>
</evidence>
<dbReference type="GO" id="GO:0020037">
    <property type="term" value="F:heme binding"/>
    <property type="evidence" value="ECO:0007669"/>
    <property type="project" value="UniProtKB-UniRule"/>
</dbReference>
<dbReference type="EC" id="1.11.1.7" evidence="16"/>
<keyword evidence="16" id="KW-0732">Signal</keyword>
<feature type="disulfide bond" evidence="15">
    <location>
        <begin position="88"/>
        <end position="93"/>
    </location>
</feature>
<dbReference type="PROSITE" id="PS00435">
    <property type="entry name" value="PEROXIDASE_1"/>
    <property type="match status" value="1"/>
</dbReference>
<feature type="chain" id="PRO_5005393835" description="Peroxidase" evidence="16">
    <location>
        <begin position="26"/>
        <end position="339"/>
    </location>
</feature>
<feature type="disulfide bond" evidence="15">
    <location>
        <begin position="215"/>
        <end position="247"/>
    </location>
</feature>
<evidence type="ECO:0000256" key="6">
    <source>
        <dbReference type="ARBA" id="ARBA00022837"/>
    </source>
</evidence>
<feature type="binding site" description="axial binding residue" evidence="13">
    <location>
        <position position="208"/>
    </location>
    <ligand>
        <name>heme b</name>
        <dbReference type="ChEBI" id="CHEBI:60344"/>
    </ligand>
    <ligandPart>
        <name>Fe</name>
        <dbReference type="ChEBI" id="CHEBI:18248"/>
    </ligandPart>
</feature>
<feature type="signal peptide" evidence="16">
    <location>
        <begin position="1"/>
        <end position="25"/>
    </location>
</feature>
<feature type="binding site" evidence="13">
    <location>
        <position position="209"/>
    </location>
    <ligand>
        <name>Ca(2+)</name>
        <dbReference type="ChEBI" id="CHEBI:29108"/>
        <label>2</label>
    </ligand>
</feature>
<evidence type="ECO:0000256" key="1">
    <source>
        <dbReference type="ARBA" id="ARBA00000189"/>
    </source>
</evidence>
<name>A0A0K9PCK0_ZOSMR</name>
<feature type="binding site" evidence="13">
    <location>
        <position position="257"/>
    </location>
    <ligand>
        <name>Ca(2+)</name>
        <dbReference type="ChEBI" id="CHEBI:29108"/>
        <label>2</label>
    </ligand>
</feature>
<comment type="similarity">
    <text evidence="2">Belongs to the peroxidase family. Ascorbate peroxidase subfamily.</text>
</comment>
<organism evidence="18 19">
    <name type="scientific">Zostera marina</name>
    <name type="common">Eelgrass</name>
    <dbReference type="NCBI Taxonomy" id="29655"/>
    <lineage>
        <taxon>Eukaryota</taxon>
        <taxon>Viridiplantae</taxon>
        <taxon>Streptophyta</taxon>
        <taxon>Embryophyta</taxon>
        <taxon>Tracheophyta</taxon>
        <taxon>Spermatophyta</taxon>
        <taxon>Magnoliopsida</taxon>
        <taxon>Liliopsida</taxon>
        <taxon>Zosteraceae</taxon>
        <taxon>Zostera</taxon>
    </lineage>
</organism>
<dbReference type="Pfam" id="PF00141">
    <property type="entry name" value="peroxidase"/>
    <property type="match status" value="1"/>
</dbReference>
<dbReference type="SUPFAM" id="SSF48113">
    <property type="entry name" value="Heme-dependent peroxidases"/>
    <property type="match status" value="1"/>
</dbReference>
<keyword evidence="10" id="KW-0873">Pyrrolidone carboxylic acid</keyword>
<evidence type="ECO:0000256" key="9">
    <source>
        <dbReference type="ARBA" id="ARBA00023157"/>
    </source>
</evidence>
<dbReference type="Gene3D" id="1.10.420.10">
    <property type="entry name" value="Peroxidase, domain 2"/>
    <property type="match status" value="1"/>
</dbReference>
<comment type="cofactor">
    <cofactor evidence="13 16">
        <name>Ca(2+)</name>
        <dbReference type="ChEBI" id="CHEBI:29108"/>
    </cofactor>
    <text evidence="13 16">Binds 2 calcium ions per subunit.</text>
</comment>
<keyword evidence="7 16" id="KW-0560">Oxidoreductase</keyword>
<dbReference type="PRINTS" id="PR00458">
    <property type="entry name" value="PEROXIDASE"/>
</dbReference>
<dbReference type="GO" id="GO:0004601">
    <property type="term" value="F:peroxidase activity"/>
    <property type="evidence" value="ECO:0000318"/>
    <property type="project" value="GO_Central"/>
</dbReference>
<keyword evidence="9 15" id="KW-1015">Disulfide bond</keyword>
<feature type="disulfide bond" evidence="15">
    <location>
        <begin position="55"/>
        <end position="131"/>
    </location>
</feature>
<dbReference type="InterPro" id="IPR010255">
    <property type="entry name" value="Haem_peroxidase_sf"/>
</dbReference>
<proteinExistence type="inferred from homology"/>
<dbReference type="GO" id="GO:0006950">
    <property type="term" value="P:response to stress"/>
    <property type="evidence" value="ECO:0000318"/>
    <property type="project" value="GO_Central"/>
</dbReference>
<keyword evidence="4 16" id="KW-0349">Heme</keyword>
<feature type="binding site" evidence="13">
    <location>
        <position position="96"/>
    </location>
    <ligand>
        <name>Ca(2+)</name>
        <dbReference type="ChEBI" id="CHEBI:29108"/>
        <label>1</label>
    </ligand>
</feature>
<dbReference type="OrthoDB" id="2113341at2759"/>
<dbReference type="GO" id="GO:0042744">
    <property type="term" value="P:hydrogen peroxide catabolic process"/>
    <property type="evidence" value="ECO:0007669"/>
    <property type="project" value="UniProtKB-KW"/>
</dbReference>
<evidence type="ECO:0000256" key="2">
    <source>
        <dbReference type="ARBA" id="ARBA00006873"/>
    </source>
</evidence>
<dbReference type="InterPro" id="IPR019793">
    <property type="entry name" value="Peroxidases_heam-ligand_BS"/>
</dbReference>
<dbReference type="GO" id="GO:0009505">
    <property type="term" value="C:plant-type cell wall"/>
    <property type="evidence" value="ECO:0000318"/>
    <property type="project" value="GO_Central"/>
</dbReference>
<dbReference type="GO" id="GO:0046872">
    <property type="term" value="F:metal ion binding"/>
    <property type="evidence" value="ECO:0007669"/>
    <property type="project" value="UniProtKB-UniRule"/>
</dbReference>
<dbReference type="PRINTS" id="PR00461">
    <property type="entry name" value="PLPEROXIDASE"/>
</dbReference>
<dbReference type="OMA" id="PMGHENI"/>
<evidence type="ECO:0000313" key="18">
    <source>
        <dbReference type="EMBL" id="KMZ66681.1"/>
    </source>
</evidence>
<evidence type="ECO:0000256" key="10">
    <source>
        <dbReference type="ARBA" id="ARBA00023283"/>
    </source>
</evidence>
<comment type="similarity">
    <text evidence="16">Belongs to the peroxidase family. Classical plant (class III) peroxidase subfamily.</text>
</comment>
<evidence type="ECO:0000256" key="7">
    <source>
        <dbReference type="ARBA" id="ARBA00023002"/>
    </source>
</evidence>
<gene>
    <name evidence="18" type="ORF">ZOSMA_28G00370</name>
</gene>
<feature type="binding site" evidence="13">
    <location>
        <position position="94"/>
    </location>
    <ligand>
        <name>Ca(2+)</name>
        <dbReference type="ChEBI" id="CHEBI:29108"/>
        <label>1</label>
    </ligand>
</feature>
<feature type="site" description="Transition state stabilizer" evidence="14">
    <location>
        <position position="82"/>
    </location>
</feature>
<dbReference type="GO" id="GO:0005576">
    <property type="term" value="C:extracellular region"/>
    <property type="evidence" value="ECO:0007669"/>
    <property type="project" value="UniProtKB-SubCell"/>
</dbReference>
<keyword evidence="5 13" id="KW-0479">Metal-binding</keyword>
<dbReference type="InterPro" id="IPR033905">
    <property type="entry name" value="Secretory_peroxidase"/>
</dbReference>
<comment type="function">
    <text evidence="16">Removal of H(2)O(2), oxidation of toxic reductants, biosynthesis and degradation of lignin, suberization, auxin catabolism, response to environmental stresses such as wounding, pathogen attack and oxidative stress.</text>
</comment>
<sequence>MVLSSSSVHLLLSLLLHLIVIAVKSSDVVPQMSDISDYVPSVGEELWEEHYVTSCPNMQTIIQSKIDEWTAKDPTLAPSLIRLHYMDCAVRGCDGSILLDNPSSERTAPQARGLRGFQVIDDIKNELERQCPETVSCADILSTVARDATVKVGGPFWSMSYGRKDGFISKAEEMSLVPMGYENVTYLIEFFQSKGLNMVDLVVLSGAHTIGRATCDAIQDRIFNFKATGKADPSIKPQYLDFLKRKCRWGSDYVHLDPTTPNTFDNKYYKNIQAGMSTLATDHSLKIDSRTSPLINVFAESDWLFHQQFAVSMINLGDTDILTGDDEGEIRVNCNYVNQ</sequence>
<dbReference type="AlphaFoldDB" id="A0A0K9PCK0"/>
<evidence type="ECO:0000256" key="16">
    <source>
        <dbReference type="RuleBase" id="RU362060"/>
    </source>
</evidence>
<dbReference type="STRING" id="29655.A0A0K9PCK0"/>
<reference evidence="19" key="1">
    <citation type="journal article" date="2016" name="Nature">
        <title>The genome of the seagrass Zostera marina reveals angiosperm adaptation to the sea.</title>
        <authorList>
            <person name="Olsen J.L."/>
            <person name="Rouze P."/>
            <person name="Verhelst B."/>
            <person name="Lin Y.-C."/>
            <person name="Bayer T."/>
            <person name="Collen J."/>
            <person name="Dattolo E."/>
            <person name="De Paoli E."/>
            <person name="Dittami S."/>
            <person name="Maumus F."/>
            <person name="Michel G."/>
            <person name="Kersting A."/>
            <person name="Lauritano C."/>
            <person name="Lohaus R."/>
            <person name="Toepel M."/>
            <person name="Tonon T."/>
            <person name="Vanneste K."/>
            <person name="Amirebrahimi M."/>
            <person name="Brakel J."/>
            <person name="Bostroem C."/>
            <person name="Chovatia M."/>
            <person name="Grimwood J."/>
            <person name="Jenkins J.W."/>
            <person name="Jueterbock A."/>
            <person name="Mraz A."/>
            <person name="Stam W.T."/>
            <person name="Tice H."/>
            <person name="Bornberg-Bauer E."/>
            <person name="Green P.J."/>
            <person name="Pearson G.A."/>
            <person name="Procaccini G."/>
            <person name="Duarte C.M."/>
            <person name="Schmutz J."/>
            <person name="Reusch T.B.H."/>
            <person name="Van de Peer Y."/>
        </authorList>
    </citation>
    <scope>NUCLEOTIDE SEQUENCE [LARGE SCALE GENOMIC DNA]</scope>
    <source>
        <strain evidence="19">cv. Finnish</strain>
    </source>
</reference>
<evidence type="ECO:0000256" key="13">
    <source>
        <dbReference type="PIRSR" id="PIRSR600823-3"/>
    </source>
</evidence>
<feature type="binding site" evidence="13">
    <location>
        <position position="105"/>
    </location>
    <ligand>
        <name>Ca(2+)</name>
        <dbReference type="ChEBI" id="CHEBI:29108"/>
        <label>1</label>
    </ligand>
</feature>
<dbReference type="FunFam" id="1.10.420.10:FF:000001">
    <property type="entry name" value="Peroxidase"/>
    <property type="match status" value="1"/>
</dbReference>
<feature type="binding site" evidence="12">
    <location>
        <position position="178"/>
    </location>
    <ligand>
        <name>substrate</name>
    </ligand>
</feature>
<feature type="binding site" evidence="13">
    <location>
        <position position="92"/>
    </location>
    <ligand>
        <name>Ca(2+)</name>
        <dbReference type="ChEBI" id="CHEBI:29108"/>
        <label>1</label>
    </ligand>
</feature>
<dbReference type="EMBL" id="LFYR01000958">
    <property type="protein sequence ID" value="KMZ66681.1"/>
    <property type="molecule type" value="Genomic_DNA"/>
</dbReference>
<evidence type="ECO:0000259" key="17">
    <source>
        <dbReference type="PROSITE" id="PS50873"/>
    </source>
</evidence>
<dbReference type="Proteomes" id="UP000036987">
    <property type="component" value="Unassembled WGS sequence"/>
</dbReference>
<comment type="catalytic activity">
    <reaction evidence="1 16">
        <text>2 a phenolic donor + H2O2 = 2 a phenolic radical donor + 2 H2O</text>
        <dbReference type="Rhea" id="RHEA:56136"/>
        <dbReference type="ChEBI" id="CHEBI:15377"/>
        <dbReference type="ChEBI" id="CHEBI:16240"/>
        <dbReference type="ChEBI" id="CHEBI:139520"/>
        <dbReference type="ChEBI" id="CHEBI:139521"/>
        <dbReference type="EC" id="1.11.1.7"/>
    </reaction>
</comment>